<dbReference type="InterPro" id="IPR036388">
    <property type="entry name" value="WH-like_DNA-bd_sf"/>
</dbReference>
<evidence type="ECO:0000256" key="2">
    <source>
        <dbReference type="ARBA" id="ARBA00022614"/>
    </source>
</evidence>
<evidence type="ECO:0000259" key="9">
    <source>
        <dbReference type="Pfam" id="PF23559"/>
    </source>
</evidence>
<dbReference type="PANTHER" id="PTHR33463">
    <property type="entry name" value="NB-ARC DOMAIN-CONTAINING PROTEIN-RELATED"/>
    <property type="match status" value="1"/>
</dbReference>
<evidence type="ECO:0000313" key="10">
    <source>
        <dbReference type="Proteomes" id="UP000818029"/>
    </source>
</evidence>
<evidence type="ECO:0000256" key="6">
    <source>
        <dbReference type="ARBA" id="ARBA00022840"/>
    </source>
</evidence>
<dbReference type="RefSeq" id="XP_016721741.1">
    <property type="nucleotide sequence ID" value="XM_016866252.1"/>
</dbReference>
<evidence type="ECO:0000313" key="13">
    <source>
        <dbReference type="RefSeq" id="XP_016721743.1"/>
    </source>
</evidence>
<evidence type="ECO:0000256" key="1">
    <source>
        <dbReference type="ARBA" id="ARBA00008894"/>
    </source>
</evidence>
<proteinExistence type="inferred from homology"/>
<reference evidence="10" key="1">
    <citation type="journal article" date="2020" name="Nat. Genet.">
        <title>Genomic diversifications of five Gossypium allopolyploid species and their impact on cotton improvement.</title>
        <authorList>
            <person name="Chen Z.J."/>
            <person name="Sreedasyam A."/>
            <person name="Ando A."/>
            <person name="Song Q."/>
            <person name="De Santiago L.M."/>
            <person name="Hulse-Kemp A.M."/>
            <person name="Ding M."/>
            <person name="Ye W."/>
            <person name="Kirkbride R.C."/>
            <person name="Jenkins J."/>
            <person name="Plott C."/>
            <person name="Lovell J."/>
            <person name="Lin Y.M."/>
            <person name="Vaughn R."/>
            <person name="Liu B."/>
            <person name="Simpson S."/>
            <person name="Scheffler B.E."/>
            <person name="Wen L."/>
            <person name="Saski C.A."/>
            <person name="Grover C.E."/>
            <person name="Hu G."/>
            <person name="Conover J.L."/>
            <person name="Carlson J.W."/>
            <person name="Shu S."/>
            <person name="Boston L.B."/>
            <person name="Williams M."/>
            <person name="Peterson D.G."/>
            <person name="McGee K."/>
            <person name="Jones D.C."/>
            <person name="Wendel J.F."/>
            <person name="Stelly D.M."/>
            <person name="Grimwood J."/>
            <person name="Schmutz J."/>
        </authorList>
    </citation>
    <scope>NUCLEOTIDE SEQUENCE [LARGE SCALE GENOMIC DNA]</scope>
    <source>
        <strain evidence="10">cv. TM-1</strain>
    </source>
</reference>
<dbReference type="OrthoDB" id="1926275at2759"/>
<dbReference type="InterPro" id="IPR027417">
    <property type="entry name" value="P-loop_NTPase"/>
</dbReference>
<keyword evidence="6" id="KW-0067">ATP-binding</keyword>
<evidence type="ECO:0000256" key="7">
    <source>
        <dbReference type="SAM" id="Coils"/>
    </source>
</evidence>
<feature type="domain" description="Disease resistance protein winged helix" evidence="9">
    <location>
        <begin position="379"/>
        <end position="442"/>
    </location>
</feature>
<dbReference type="RefSeq" id="XP_016721744.1">
    <property type="nucleotide sequence ID" value="XM_016866255.1"/>
</dbReference>
<keyword evidence="7" id="KW-0175">Coiled coil</keyword>
<dbReference type="Proteomes" id="UP000818029">
    <property type="component" value="Chromosome A01"/>
</dbReference>
<dbReference type="GeneID" id="107933933"/>
<protein>
    <submittedName>
        <fullName evidence="15 16">Disease resistance protein SUMM2 isoform X1</fullName>
    </submittedName>
    <submittedName>
        <fullName evidence="11 12">Probable disease resistance protein At1g12280 isoform X1</fullName>
    </submittedName>
</protein>
<dbReference type="InterPro" id="IPR042197">
    <property type="entry name" value="Apaf_helical"/>
</dbReference>
<dbReference type="RefSeq" id="XP_016721742.1">
    <property type="nucleotide sequence ID" value="XM_016866253.1"/>
</dbReference>
<keyword evidence="10" id="KW-1185">Reference proteome</keyword>
<sequence length="575" mass="66148">MYIHTASQKIEERKNELLAKQRELNAIKRDVELGIKVKLRWGKRVRQEVENWLPDVQAINDKIQNIDERMQNVSCFSRGRLGKQVSQTIEEVKEIIGRGRFGEALVIDDPSTAEVPLQLEHLEGQTLVKADIWKHLMSNEIGMIGVCGRGGIGKTTIMKHIHTQLLEEIKSEPLFEKIIWVTVSKDFSITKIQQQIADRMYISLPDPEVERATVLANELGRNRHVLILDDVWEGFALKKVGIPKPTSSNGSKLVLTSRSKVVCRSIGCEIVEVPLLPYKESMNLFLALTERRILKVPSLEEILGNIVEECDGLPLAIQVIAGSMKGISDIVEWRNALRELREHVISVKGTDVEIYELLKFSFDRLVDLKIQNCFLYCSLYPEDYIIPKKELIEYWIDEEFLGTGSRQELYYRGHTILNRLENKCLLEKHDRDTVKMHDVMRDTALYIKSSGPRFMVKSGIGLKELPSKQEWEEDLEKVSFMMNNVSEIPLHLSPNCEVLSTLLLQKNEYLERISESSFQHMHRLSMLDLSYTNVEQLPNSVSNLEKLKALVLRGCYNLRYVPSLEKLEALRKLDL</sequence>
<evidence type="ECO:0000313" key="11">
    <source>
        <dbReference type="RefSeq" id="XP_016721741.1"/>
    </source>
</evidence>
<dbReference type="Pfam" id="PF23559">
    <property type="entry name" value="WHD_DRP"/>
    <property type="match status" value="1"/>
</dbReference>
<dbReference type="Gene3D" id="1.10.8.430">
    <property type="entry name" value="Helical domain of apoptotic protease-activating factors"/>
    <property type="match status" value="1"/>
</dbReference>
<dbReference type="PANTHER" id="PTHR33463:SF212">
    <property type="entry name" value="AND NB-ARC DOMAINS-CONTAINING DISEASE RESISTANCE PROTEIN, PUTATIVE-RELATED"/>
    <property type="match status" value="1"/>
</dbReference>
<keyword evidence="2" id="KW-0433">Leucine-rich repeat</keyword>
<keyword evidence="5" id="KW-0611">Plant defense</keyword>
<dbReference type="SUPFAM" id="SSF52540">
    <property type="entry name" value="P-loop containing nucleoside triphosphate hydrolases"/>
    <property type="match status" value="1"/>
</dbReference>
<dbReference type="RefSeq" id="XP_016721743.1">
    <property type="nucleotide sequence ID" value="XM_016866254.1"/>
</dbReference>
<dbReference type="RefSeq" id="XP_040930317.1">
    <property type="nucleotide sequence ID" value="XM_041074383.1"/>
</dbReference>
<dbReference type="GO" id="GO:0043531">
    <property type="term" value="F:ADP binding"/>
    <property type="evidence" value="ECO:0007669"/>
    <property type="project" value="InterPro"/>
</dbReference>
<dbReference type="Gene3D" id="3.40.50.300">
    <property type="entry name" value="P-loop containing nucleotide triphosphate hydrolases"/>
    <property type="match status" value="1"/>
</dbReference>
<dbReference type="AlphaFoldDB" id="A0A1U8M7U8"/>
<dbReference type="FunFam" id="1.10.10.10:FF:000322">
    <property type="entry name" value="Probable disease resistance protein At1g63360"/>
    <property type="match status" value="1"/>
</dbReference>
<dbReference type="Gene3D" id="3.80.10.10">
    <property type="entry name" value="Ribonuclease Inhibitor"/>
    <property type="match status" value="1"/>
</dbReference>
<evidence type="ECO:0000256" key="5">
    <source>
        <dbReference type="ARBA" id="ARBA00022821"/>
    </source>
</evidence>
<dbReference type="Pfam" id="PF13855">
    <property type="entry name" value="LRR_8"/>
    <property type="match status" value="1"/>
</dbReference>
<dbReference type="SUPFAM" id="SSF52058">
    <property type="entry name" value="L domain-like"/>
    <property type="match status" value="1"/>
</dbReference>
<dbReference type="PRINTS" id="PR00364">
    <property type="entry name" value="DISEASERSIST"/>
</dbReference>
<dbReference type="Gene3D" id="1.10.10.10">
    <property type="entry name" value="Winged helix-like DNA-binding domain superfamily/Winged helix DNA-binding domain"/>
    <property type="match status" value="1"/>
</dbReference>
<evidence type="ECO:0000313" key="12">
    <source>
        <dbReference type="RefSeq" id="XP_016721742.1"/>
    </source>
</evidence>
<dbReference type="STRING" id="3635.A0A1U8M7U8"/>
<evidence type="ECO:0000259" key="8">
    <source>
        <dbReference type="Pfam" id="PF00931"/>
    </source>
</evidence>
<reference evidence="11 12" key="2">
    <citation type="submission" date="2025-04" db="UniProtKB">
        <authorList>
            <consortium name="RefSeq"/>
        </authorList>
    </citation>
    <scope>IDENTIFICATION</scope>
    <source>
        <tissue evidence="11 12">Leaf</tissue>
    </source>
</reference>
<evidence type="ECO:0000313" key="16">
    <source>
        <dbReference type="RefSeq" id="XP_040930317.1"/>
    </source>
</evidence>
<evidence type="ECO:0000256" key="3">
    <source>
        <dbReference type="ARBA" id="ARBA00022737"/>
    </source>
</evidence>
<keyword evidence="3" id="KW-0677">Repeat</keyword>
<dbReference type="GO" id="GO:0005524">
    <property type="term" value="F:ATP binding"/>
    <property type="evidence" value="ECO:0007669"/>
    <property type="project" value="UniProtKB-KW"/>
</dbReference>
<feature type="domain" description="NB-ARC" evidence="8">
    <location>
        <begin position="130"/>
        <end position="286"/>
    </location>
</feature>
<name>A0A1U8M7U8_GOSHI</name>
<dbReference type="KEGG" id="ghi:107933933"/>
<dbReference type="InterPro" id="IPR050905">
    <property type="entry name" value="Plant_NBS-LRR"/>
</dbReference>
<dbReference type="InterPro" id="IPR002182">
    <property type="entry name" value="NB-ARC"/>
</dbReference>
<evidence type="ECO:0000256" key="4">
    <source>
        <dbReference type="ARBA" id="ARBA00022741"/>
    </source>
</evidence>
<dbReference type="InterPro" id="IPR001611">
    <property type="entry name" value="Leu-rich_rpt"/>
</dbReference>
<evidence type="ECO:0000313" key="14">
    <source>
        <dbReference type="RefSeq" id="XP_016721744.1"/>
    </source>
</evidence>
<comment type="similarity">
    <text evidence="1">Belongs to the disease resistance NB-LRR family.</text>
</comment>
<dbReference type="Pfam" id="PF00931">
    <property type="entry name" value="NB-ARC"/>
    <property type="match status" value="1"/>
</dbReference>
<dbReference type="PaxDb" id="3635-A0A1U8M7U8"/>
<keyword evidence="4" id="KW-0547">Nucleotide-binding</keyword>
<accession>A0A1U8M7U8</accession>
<dbReference type="FunFam" id="3.40.50.300:FF:001091">
    <property type="entry name" value="Probable disease resistance protein At1g61300"/>
    <property type="match status" value="1"/>
</dbReference>
<gene>
    <name evidence="11 12 13 14 15 16" type="primary">LOC107933933</name>
</gene>
<dbReference type="InterPro" id="IPR032675">
    <property type="entry name" value="LRR_dom_sf"/>
</dbReference>
<organism evidence="10 13">
    <name type="scientific">Gossypium hirsutum</name>
    <name type="common">Upland cotton</name>
    <name type="synonym">Gossypium mexicanum</name>
    <dbReference type="NCBI Taxonomy" id="3635"/>
    <lineage>
        <taxon>Eukaryota</taxon>
        <taxon>Viridiplantae</taxon>
        <taxon>Streptophyta</taxon>
        <taxon>Embryophyta</taxon>
        <taxon>Tracheophyta</taxon>
        <taxon>Spermatophyta</taxon>
        <taxon>Magnoliopsida</taxon>
        <taxon>eudicotyledons</taxon>
        <taxon>Gunneridae</taxon>
        <taxon>Pentapetalae</taxon>
        <taxon>rosids</taxon>
        <taxon>malvids</taxon>
        <taxon>Malvales</taxon>
        <taxon>Malvaceae</taxon>
        <taxon>Malvoideae</taxon>
        <taxon>Gossypium</taxon>
    </lineage>
</organism>
<dbReference type="InterPro" id="IPR058922">
    <property type="entry name" value="WHD_DRP"/>
</dbReference>
<dbReference type="GO" id="GO:0006952">
    <property type="term" value="P:defense response"/>
    <property type="evidence" value="ECO:0007669"/>
    <property type="project" value="UniProtKB-KW"/>
</dbReference>
<dbReference type="RefSeq" id="XP_040930312.1">
    <property type="nucleotide sequence ID" value="XM_041074378.1"/>
</dbReference>
<feature type="coiled-coil region" evidence="7">
    <location>
        <begin position="3"/>
        <end position="30"/>
    </location>
</feature>
<evidence type="ECO:0000313" key="15">
    <source>
        <dbReference type="RefSeq" id="XP_040930312.1"/>
    </source>
</evidence>